<proteinExistence type="predicted"/>
<reference evidence="1" key="1">
    <citation type="submission" date="2022-04" db="EMBL/GenBank/DDBJ databases">
        <title>Carnegiea gigantea Genome sequencing and assembly v2.</title>
        <authorList>
            <person name="Copetti D."/>
            <person name="Sanderson M.J."/>
            <person name="Burquez A."/>
            <person name="Wojciechowski M.F."/>
        </authorList>
    </citation>
    <scope>NUCLEOTIDE SEQUENCE</scope>
    <source>
        <strain evidence="1">SGP5-SGP5p</strain>
        <tissue evidence="1">Aerial part</tissue>
    </source>
</reference>
<protein>
    <submittedName>
        <fullName evidence="1">Uncharacterized protein</fullName>
    </submittedName>
</protein>
<accession>A0A9Q1KR37</accession>
<organism evidence="1 2">
    <name type="scientific">Carnegiea gigantea</name>
    <dbReference type="NCBI Taxonomy" id="171969"/>
    <lineage>
        <taxon>Eukaryota</taxon>
        <taxon>Viridiplantae</taxon>
        <taxon>Streptophyta</taxon>
        <taxon>Embryophyta</taxon>
        <taxon>Tracheophyta</taxon>
        <taxon>Spermatophyta</taxon>
        <taxon>Magnoliopsida</taxon>
        <taxon>eudicotyledons</taxon>
        <taxon>Gunneridae</taxon>
        <taxon>Pentapetalae</taxon>
        <taxon>Caryophyllales</taxon>
        <taxon>Cactineae</taxon>
        <taxon>Cactaceae</taxon>
        <taxon>Cactoideae</taxon>
        <taxon>Echinocereeae</taxon>
        <taxon>Carnegiea</taxon>
    </lineage>
</organism>
<dbReference type="AlphaFoldDB" id="A0A9Q1KR37"/>
<dbReference type="Proteomes" id="UP001153076">
    <property type="component" value="Unassembled WGS sequence"/>
</dbReference>
<dbReference type="EMBL" id="JAKOGI010000041">
    <property type="protein sequence ID" value="KAJ8447167.1"/>
    <property type="molecule type" value="Genomic_DNA"/>
</dbReference>
<comment type="caution">
    <text evidence="1">The sequence shown here is derived from an EMBL/GenBank/DDBJ whole genome shotgun (WGS) entry which is preliminary data.</text>
</comment>
<evidence type="ECO:0000313" key="1">
    <source>
        <dbReference type="EMBL" id="KAJ8447167.1"/>
    </source>
</evidence>
<keyword evidence="2" id="KW-1185">Reference proteome</keyword>
<name>A0A9Q1KR37_9CARY</name>
<evidence type="ECO:0000313" key="2">
    <source>
        <dbReference type="Proteomes" id="UP001153076"/>
    </source>
</evidence>
<gene>
    <name evidence="1" type="ORF">Cgig2_022896</name>
</gene>
<sequence length="293" mass="32463">MTTFTLQRLRCPRLTLGTSTTKKSTSRFLAFSLLSKRIGKQIMPVWFTSCPPKPKMGCTKGTMSRPGYVSFWRQSQVMMSTELSVSIRILRAMMLATFISTTRRSLCGEAKRTTCLSPNTMTRSCLPRILQRWWPQLSQYTLHPAAGAMRALILRGGSADPSLENRQSDPYPLVREGLFQLVALRSGVPVRLMKFVILSCIVGLRGSSGGLSRLALDKVATRPGSDCSVPIVVLRMRPTIQVRSGDLLVPLSMMGGWCVCMPVGRLATCSGHIIKVRERPRRVRGLHGPLALL</sequence>